<feature type="domain" description="Phage capsid-like C-terminal" evidence="2">
    <location>
        <begin position="70"/>
        <end position="285"/>
    </location>
</feature>
<protein>
    <submittedName>
        <fullName evidence="3">Phage major capsid protein</fullName>
    </submittedName>
</protein>
<proteinExistence type="predicted"/>
<dbReference type="SUPFAM" id="SSF56563">
    <property type="entry name" value="Major capsid protein gp5"/>
    <property type="match status" value="1"/>
</dbReference>
<accession>A0AAU8MUN4</accession>
<reference evidence="3" key="1">
    <citation type="submission" date="2024-06" db="EMBL/GenBank/DDBJ databases">
        <authorList>
            <person name="Li S."/>
        </authorList>
    </citation>
    <scope>NUCLEOTIDE SEQUENCE</scope>
    <source>
        <strain evidence="3">SR10</strain>
    </source>
</reference>
<gene>
    <name evidence="3" type="ORF">ABU614_08575</name>
</gene>
<dbReference type="InterPro" id="IPR024455">
    <property type="entry name" value="Phage_capsid"/>
</dbReference>
<evidence type="ECO:0000313" key="3">
    <source>
        <dbReference type="EMBL" id="XCO76824.1"/>
    </source>
</evidence>
<sequence>MSIGVSLVPKGRNYTRAVIVRAMGSPSLEAAQEFAAARWGHAMSVDIAKAAVASVQAGEITGAEGTVTEFFESVRAQTVYGRLAGLRKVPFNVQMLSNSGGVRGFWVGEARPIPLSRTIFSDRSRLTQAKVAAIIVVSQECLAHGGVQAEAVFENELKKGVAASWDEAFIDPANAGETSAGVVVRPSSVTHGAATVVATADPVADIAKLINAFNGNLGAAYFVTDPKTAAELGLYRTGGALAFPDVGPRGGAIVGVPVLTTESSPRGPAGSNIAIIDPTGIAAADVTLDITKAEHAAVLMSDDPAAGPAELVSLFQNDAIALKSAIYTNWKVERAGSVAVLTGAAYGPGN</sequence>
<organism evidence="3">
    <name type="scientific">Lysobacter firmicutimachus</name>
    <dbReference type="NCBI Taxonomy" id="1792846"/>
    <lineage>
        <taxon>Bacteria</taxon>
        <taxon>Pseudomonadati</taxon>
        <taxon>Pseudomonadota</taxon>
        <taxon>Gammaproteobacteria</taxon>
        <taxon>Lysobacterales</taxon>
        <taxon>Lysobacteraceae</taxon>
        <taxon>Lysobacter</taxon>
    </lineage>
</organism>
<comment type="subcellular location">
    <subcellularLocation>
        <location evidence="1">Virion</location>
    </subcellularLocation>
</comment>
<dbReference type="NCBIfam" id="TIGR01554">
    <property type="entry name" value="major_cap_HK97"/>
    <property type="match status" value="1"/>
</dbReference>
<dbReference type="EMBL" id="CP159925">
    <property type="protein sequence ID" value="XCO76824.1"/>
    <property type="molecule type" value="Genomic_DNA"/>
</dbReference>
<dbReference type="AlphaFoldDB" id="A0AAU8MUN4"/>
<name>A0AAU8MUN4_9GAMM</name>
<evidence type="ECO:0000256" key="1">
    <source>
        <dbReference type="ARBA" id="ARBA00004328"/>
    </source>
</evidence>
<dbReference type="Pfam" id="PF05065">
    <property type="entry name" value="Phage_capsid"/>
    <property type="match status" value="1"/>
</dbReference>
<dbReference type="RefSeq" id="WP_363800060.1">
    <property type="nucleotide sequence ID" value="NZ_CP159925.1"/>
</dbReference>
<dbReference type="InterPro" id="IPR054612">
    <property type="entry name" value="Phage_capsid-like_C"/>
</dbReference>
<evidence type="ECO:0000259" key="2">
    <source>
        <dbReference type="Pfam" id="PF05065"/>
    </source>
</evidence>